<dbReference type="EMBL" id="JABBJJ010000464">
    <property type="protein sequence ID" value="NMO22733.1"/>
    <property type="molecule type" value="Genomic_DNA"/>
</dbReference>
<dbReference type="Pfam" id="PF00743">
    <property type="entry name" value="FMO-like"/>
    <property type="match status" value="1"/>
</dbReference>
<dbReference type="GO" id="GO:0004499">
    <property type="term" value="F:N,N-dimethylaniline monooxygenase activity"/>
    <property type="evidence" value="ECO:0007669"/>
    <property type="project" value="InterPro"/>
</dbReference>
<dbReference type="GO" id="GO:0050660">
    <property type="term" value="F:flavin adenine dinucleotide binding"/>
    <property type="evidence" value="ECO:0007669"/>
    <property type="project" value="InterPro"/>
</dbReference>
<evidence type="ECO:0000256" key="2">
    <source>
        <dbReference type="ARBA" id="ARBA00022827"/>
    </source>
</evidence>
<organism evidence="4 5">
    <name type="scientific">Pyxidicoccus fallax</name>
    <dbReference type="NCBI Taxonomy" id="394095"/>
    <lineage>
        <taxon>Bacteria</taxon>
        <taxon>Pseudomonadati</taxon>
        <taxon>Myxococcota</taxon>
        <taxon>Myxococcia</taxon>
        <taxon>Myxococcales</taxon>
        <taxon>Cystobacterineae</taxon>
        <taxon>Myxococcaceae</taxon>
        <taxon>Pyxidicoccus</taxon>
    </lineage>
</organism>
<dbReference type="PANTHER" id="PTHR42877:SF4">
    <property type="entry name" value="FAD_NAD(P)-BINDING DOMAIN-CONTAINING PROTEIN-RELATED"/>
    <property type="match status" value="1"/>
</dbReference>
<dbReference type="AlphaFoldDB" id="A0A848LZH9"/>
<sequence length="521" mass="58385">MRLRSIGSPRRCPVLSRPPPHFHVAIVGSGFGGIGMAIRMKQEGFRDFVILERASDVGGVWRDNSYPGCACDVQSHLYSFSFAPNPGWSRSFSPQPEIHAYLRDCADRFGIRPYIRFNHTVREARWDDARQRWRIETSQGTYTADVFIPAVGGLSEPSIPALPGLERFQGKVMHSARWDHGYPLDGKRVAVIGTGASAIQFVPAIQPRVGRLLLFQRTAPWVVQRNDRAIGEGARRLFQRMPGLQRLARGTLYVLRELLALGFMHPWILRLAQRRALRQLEETIPDPVLRAKLTPNYTMGCKRVLVSDDYLPALTKPNVEVHTGGIQEVREHSLVTKDGVEHPVDALIFGTGFQVTAMPFMHHVYGRDGRSLMESWEGTMKAHLGTSVTGFPNLFMLLGPNTGLGHTSVILMMESQIEHVLGALRYLEGRGLAAVEPTPEAQAEFVRQVDTRMATTVWMQGGCVSWYQDATGRVSTLWPGFTFTFRRRVERFEPSEYVAILPHGRRKPAAFPAPSGQMAHA</sequence>
<protein>
    <submittedName>
        <fullName evidence="4">NAD(P)/FAD-dependent oxidoreductase</fullName>
    </submittedName>
</protein>
<evidence type="ECO:0000256" key="1">
    <source>
        <dbReference type="ARBA" id="ARBA00022630"/>
    </source>
</evidence>
<evidence type="ECO:0000313" key="5">
    <source>
        <dbReference type="Proteomes" id="UP000518300"/>
    </source>
</evidence>
<gene>
    <name evidence="4" type="ORF">HG543_48935</name>
</gene>
<reference evidence="4 5" key="1">
    <citation type="submission" date="2020-04" db="EMBL/GenBank/DDBJ databases">
        <title>Draft genome of Pyxidicoccus fallax type strain.</title>
        <authorList>
            <person name="Whitworth D.E."/>
        </authorList>
    </citation>
    <scope>NUCLEOTIDE SEQUENCE [LARGE SCALE GENOMIC DNA]</scope>
    <source>
        <strain evidence="4 5">DSM 14698</strain>
    </source>
</reference>
<comment type="caution">
    <text evidence="4">The sequence shown here is derived from an EMBL/GenBank/DDBJ whole genome shotgun (WGS) entry which is preliminary data.</text>
</comment>
<accession>A0A848LZH9</accession>
<dbReference type="GO" id="GO:0050661">
    <property type="term" value="F:NADP binding"/>
    <property type="evidence" value="ECO:0007669"/>
    <property type="project" value="InterPro"/>
</dbReference>
<dbReference type="Gene3D" id="3.50.50.60">
    <property type="entry name" value="FAD/NAD(P)-binding domain"/>
    <property type="match status" value="2"/>
</dbReference>
<dbReference type="InterPro" id="IPR036188">
    <property type="entry name" value="FAD/NAD-bd_sf"/>
</dbReference>
<evidence type="ECO:0000313" key="4">
    <source>
        <dbReference type="EMBL" id="NMO22733.1"/>
    </source>
</evidence>
<evidence type="ECO:0000256" key="3">
    <source>
        <dbReference type="ARBA" id="ARBA00023002"/>
    </source>
</evidence>
<dbReference type="PANTHER" id="PTHR42877">
    <property type="entry name" value="L-ORNITHINE N(5)-MONOOXYGENASE-RELATED"/>
    <property type="match status" value="1"/>
</dbReference>
<proteinExistence type="predicted"/>
<name>A0A848LZH9_9BACT</name>
<dbReference type="InterPro" id="IPR051209">
    <property type="entry name" value="FAD-bind_Monooxygenase_sf"/>
</dbReference>
<keyword evidence="1" id="KW-0285">Flavoprotein</keyword>
<keyword evidence="5" id="KW-1185">Reference proteome</keyword>
<dbReference type="InterPro" id="IPR020946">
    <property type="entry name" value="Flavin_mOase-like"/>
</dbReference>
<keyword evidence="2" id="KW-0274">FAD</keyword>
<dbReference type="SUPFAM" id="SSF51905">
    <property type="entry name" value="FAD/NAD(P)-binding domain"/>
    <property type="match status" value="2"/>
</dbReference>
<keyword evidence="3" id="KW-0560">Oxidoreductase</keyword>
<dbReference type="Proteomes" id="UP000518300">
    <property type="component" value="Unassembled WGS sequence"/>
</dbReference>